<sequence>MQVLTLDAVATVVAAYPFDALPEHHDYVVFSDDPEVTTRVTVAMRAAIREVGEAAAGADAHAGAGPATDSETTVSTEAVAEGAGCVYWRVPRGSTLTSDAYKVLDGRENKRHLTTRNLRTLDRILAAG</sequence>
<evidence type="ECO:0000313" key="1">
    <source>
        <dbReference type="EMBL" id="GAA1711692.1"/>
    </source>
</evidence>
<protein>
    <recommendedName>
        <fullName evidence="3">DUF1499 domain-containing protein</fullName>
    </recommendedName>
</protein>
<accession>A0ABN2IUF3</accession>
<dbReference type="SUPFAM" id="SSF160379">
    <property type="entry name" value="SP0830-like"/>
    <property type="match status" value="1"/>
</dbReference>
<evidence type="ECO:0000313" key="2">
    <source>
        <dbReference type="Proteomes" id="UP001500383"/>
    </source>
</evidence>
<dbReference type="Proteomes" id="UP001500383">
    <property type="component" value="Unassembled WGS sequence"/>
</dbReference>
<organism evidence="1 2">
    <name type="scientific">Dietzia cercidiphylli</name>
    <dbReference type="NCBI Taxonomy" id="498199"/>
    <lineage>
        <taxon>Bacteria</taxon>
        <taxon>Bacillati</taxon>
        <taxon>Actinomycetota</taxon>
        <taxon>Actinomycetes</taxon>
        <taxon>Mycobacteriales</taxon>
        <taxon>Dietziaceae</taxon>
        <taxon>Dietzia</taxon>
    </lineage>
</organism>
<evidence type="ECO:0008006" key="3">
    <source>
        <dbReference type="Google" id="ProtNLM"/>
    </source>
</evidence>
<proteinExistence type="predicted"/>
<dbReference type="RefSeq" id="WP_241730539.1">
    <property type="nucleotide sequence ID" value="NZ_BAAAQG010000010.1"/>
</dbReference>
<name>A0ABN2IUF3_9ACTN</name>
<gene>
    <name evidence="1" type="ORF">GCM10009831_21690</name>
</gene>
<dbReference type="EMBL" id="BAAAQG010000010">
    <property type="protein sequence ID" value="GAA1711692.1"/>
    <property type="molecule type" value="Genomic_DNA"/>
</dbReference>
<reference evidence="1 2" key="1">
    <citation type="journal article" date="2019" name="Int. J. Syst. Evol. Microbiol.">
        <title>The Global Catalogue of Microorganisms (GCM) 10K type strain sequencing project: providing services to taxonomists for standard genome sequencing and annotation.</title>
        <authorList>
            <consortium name="The Broad Institute Genomics Platform"/>
            <consortium name="The Broad Institute Genome Sequencing Center for Infectious Disease"/>
            <person name="Wu L."/>
            <person name="Ma J."/>
        </authorList>
    </citation>
    <scope>NUCLEOTIDE SEQUENCE [LARGE SCALE GENOMIC DNA]</scope>
    <source>
        <strain evidence="1 2">JCM 16002</strain>
    </source>
</reference>
<comment type="caution">
    <text evidence="1">The sequence shown here is derived from an EMBL/GenBank/DDBJ whole genome shotgun (WGS) entry which is preliminary data.</text>
</comment>
<keyword evidence="2" id="KW-1185">Reference proteome</keyword>